<evidence type="ECO:0000256" key="8">
    <source>
        <dbReference type="ARBA" id="ARBA00023136"/>
    </source>
</evidence>
<evidence type="ECO:0000256" key="6">
    <source>
        <dbReference type="ARBA" id="ARBA00022989"/>
    </source>
</evidence>
<evidence type="ECO:0000256" key="2">
    <source>
        <dbReference type="ARBA" id="ARBA00022448"/>
    </source>
</evidence>
<dbReference type="InterPro" id="IPR050616">
    <property type="entry name" value="CPA3_Na-H_Antiporter_A"/>
</dbReference>
<evidence type="ECO:0000256" key="10">
    <source>
        <dbReference type="SAM" id="Phobius"/>
    </source>
</evidence>
<evidence type="ECO:0000259" key="11">
    <source>
        <dbReference type="Pfam" id="PF00361"/>
    </source>
</evidence>
<dbReference type="PRINTS" id="PR01435">
    <property type="entry name" value="NPOXDRDTASE5"/>
</dbReference>
<comment type="subcellular location">
    <subcellularLocation>
        <location evidence="1">Cell membrane</location>
        <topology evidence="1">Multi-pass membrane protein</topology>
    </subcellularLocation>
    <subcellularLocation>
        <location evidence="9">Membrane</location>
        <topology evidence="9">Multi-pass membrane protein</topology>
    </subcellularLocation>
</comment>
<feature type="transmembrane region" description="Helical" evidence="10">
    <location>
        <begin position="746"/>
        <end position="764"/>
    </location>
</feature>
<evidence type="ECO:0000259" key="14">
    <source>
        <dbReference type="Pfam" id="PF20501"/>
    </source>
</evidence>
<feature type="transmembrane region" description="Helical" evidence="10">
    <location>
        <begin position="275"/>
        <end position="295"/>
    </location>
</feature>
<feature type="transmembrane region" description="Helical" evidence="10">
    <location>
        <begin position="6"/>
        <end position="24"/>
    </location>
</feature>
<name>A0A0K6HN66_9HYPH</name>
<dbReference type="EMBL" id="CYHE01000001">
    <property type="protein sequence ID" value="CUA92492.1"/>
    <property type="molecule type" value="Genomic_DNA"/>
</dbReference>
<dbReference type="RefSeq" id="WP_072242493.1">
    <property type="nucleotide sequence ID" value="NZ_CYHE01000001.1"/>
</dbReference>
<feature type="domain" description="NADH:quinone oxidoreductase/Mrp antiporter transmembrane" evidence="11">
    <location>
        <begin position="131"/>
        <end position="415"/>
    </location>
</feature>
<dbReference type="InterPro" id="IPR001516">
    <property type="entry name" value="Proton_antipo_N"/>
</dbReference>
<feature type="transmembrane region" description="Helical" evidence="10">
    <location>
        <begin position="327"/>
        <end position="348"/>
    </location>
</feature>
<feature type="domain" description="NADH-Ubiquinone oxidoreductase (complex I) chain 5 N-terminal" evidence="12">
    <location>
        <begin position="68"/>
        <end position="108"/>
    </location>
</feature>
<dbReference type="AlphaFoldDB" id="A0A0K6HN66"/>
<dbReference type="Pfam" id="PF13244">
    <property type="entry name" value="MbhD"/>
    <property type="match status" value="1"/>
</dbReference>
<dbReference type="InterPro" id="IPR025383">
    <property type="entry name" value="MrpA_C/MbhD"/>
</dbReference>
<keyword evidence="16" id="KW-1185">Reference proteome</keyword>
<dbReference type="OrthoDB" id="9811798at2"/>
<feature type="domain" description="MrpA C-terminal/MbhE" evidence="14">
    <location>
        <begin position="686"/>
        <end position="772"/>
    </location>
</feature>
<feature type="transmembrane region" description="Helical" evidence="10">
    <location>
        <begin position="651"/>
        <end position="671"/>
    </location>
</feature>
<evidence type="ECO:0000256" key="4">
    <source>
        <dbReference type="ARBA" id="ARBA00022475"/>
    </source>
</evidence>
<feature type="transmembrane region" description="Helical" evidence="10">
    <location>
        <begin position="302"/>
        <end position="321"/>
    </location>
</feature>
<keyword evidence="3" id="KW-0050">Antiport</keyword>
<feature type="transmembrane region" description="Helical" evidence="10">
    <location>
        <begin position="453"/>
        <end position="480"/>
    </location>
</feature>
<feature type="transmembrane region" description="Helical" evidence="10">
    <location>
        <begin position="111"/>
        <end position="129"/>
    </location>
</feature>
<dbReference type="PANTHER" id="PTHR43373">
    <property type="entry name" value="NA(+)/H(+) ANTIPORTER SUBUNIT"/>
    <property type="match status" value="1"/>
</dbReference>
<evidence type="ECO:0000256" key="1">
    <source>
        <dbReference type="ARBA" id="ARBA00004651"/>
    </source>
</evidence>
<feature type="transmembrane region" description="Helical" evidence="10">
    <location>
        <begin position="410"/>
        <end position="432"/>
    </location>
</feature>
<keyword evidence="4" id="KW-1003">Cell membrane</keyword>
<feature type="transmembrane region" description="Helical" evidence="10">
    <location>
        <begin position="625"/>
        <end position="645"/>
    </location>
</feature>
<accession>A0A0K6HN66</accession>
<dbReference type="GO" id="GO:0006811">
    <property type="term" value="P:monoatomic ion transport"/>
    <property type="evidence" value="ECO:0007669"/>
    <property type="project" value="UniProtKB-KW"/>
</dbReference>
<dbReference type="InterPro" id="IPR001750">
    <property type="entry name" value="ND/Mrp_TM"/>
</dbReference>
<keyword evidence="5 9" id="KW-0812">Transmembrane</keyword>
<evidence type="ECO:0000256" key="7">
    <source>
        <dbReference type="ARBA" id="ARBA00023065"/>
    </source>
</evidence>
<feature type="transmembrane region" description="Helical" evidence="10">
    <location>
        <begin position="36"/>
        <end position="59"/>
    </location>
</feature>
<feature type="transmembrane region" description="Helical" evidence="10">
    <location>
        <begin position="79"/>
        <end position="104"/>
    </location>
</feature>
<keyword evidence="6 10" id="KW-1133">Transmembrane helix</keyword>
<gene>
    <name evidence="15" type="ORF">Ga0061067_101570</name>
</gene>
<feature type="transmembrane region" description="Helical" evidence="10">
    <location>
        <begin position="601"/>
        <end position="618"/>
    </location>
</feature>
<proteinExistence type="predicted"/>
<evidence type="ECO:0000256" key="5">
    <source>
        <dbReference type="ARBA" id="ARBA00022692"/>
    </source>
</evidence>
<keyword evidence="7" id="KW-0406">Ion transport</keyword>
<evidence type="ECO:0000259" key="12">
    <source>
        <dbReference type="Pfam" id="PF00662"/>
    </source>
</evidence>
<feature type="transmembrane region" description="Helical" evidence="10">
    <location>
        <begin position="135"/>
        <end position="154"/>
    </location>
</feature>
<evidence type="ECO:0000256" key="9">
    <source>
        <dbReference type="RuleBase" id="RU000320"/>
    </source>
</evidence>
<reference evidence="16" key="1">
    <citation type="submission" date="2015-08" db="EMBL/GenBank/DDBJ databases">
        <authorList>
            <person name="Varghese N."/>
        </authorList>
    </citation>
    <scope>NUCLEOTIDE SEQUENCE [LARGE SCALE GENOMIC DNA]</scope>
    <source>
        <strain evidence="16">DSM 23407</strain>
    </source>
</reference>
<dbReference type="Pfam" id="PF00361">
    <property type="entry name" value="Proton_antipo_M"/>
    <property type="match status" value="1"/>
</dbReference>
<feature type="transmembrane region" description="Helical" evidence="10">
    <location>
        <begin position="500"/>
        <end position="520"/>
    </location>
</feature>
<dbReference type="PRINTS" id="PR01434">
    <property type="entry name" value="NADHDHGNASE5"/>
</dbReference>
<dbReference type="GO" id="GO:0015297">
    <property type="term" value="F:antiporter activity"/>
    <property type="evidence" value="ECO:0007669"/>
    <property type="project" value="UniProtKB-KW"/>
</dbReference>
<dbReference type="PANTHER" id="PTHR43373:SF1">
    <property type="entry name" value="NA(+)_H(+) ANTIPORTER SUBUNIT A"/>
    <property type="match status" value="1"/>
</dbReference>
<dbReference type="InterPro" id="IPR046806">
    <property type="entry name" value="MrpA_C/MbhE"/>
</dbReference>
<feature type="transmembrane region" description="Helical" evidence="10">
    <location>
        <begin position="166"/>
        <end position="187"/>
    </location>
</feature>
<organism evidence="15 16">
    <name type="scientific">Pannonibacter indicus</name>
    <dbReference type="NCBI Taxonomy" id="466044"/>
    <lineage>
        <taxon>Bacteria</taxon>
        <taxon>Pseudomonadati</taxon>
        <taxon>Pseudomonadota</taxon>
        <taxon>Alphaproteobacteria</taxon>
        <taxon>Hyphomicrobiales</taxon>
        <taxon>Stappiaceae</taxon>
        <taxon>Pannonibacter</taxon>
    </lineage>
</organism>
<keyword evidence="15" id="KW-0830">Ubiquinone</keyword>
<feature type="transmembrane region" description="Helical" evidence="10">
    <location>
        <begin position="369"/>
        <end position="390"/>
    </location>
</feature>
<dbReference type="Proteomes" id="UP000183900">
    <property type="component" value="Unassembled WGS sequence"/>
</dbReference>
<evidence type="ECO:0000313" key="16">
    <source>
        <dbReference type="Proteomes" id="UP000183900"/>
    </source>
</evidence>
<feature type="transmembrane region" description="Helical" evidence="10">
    <location>
        <begin position="207"/>
        <end position="224"/>
    </location>
</feature>
<dbReference type="Pfam" id="PF00662">
    <property type="entry name" value="Proton_antipo_N"/>
    <property type="match status" value="1"/>
</dbReference>
<feature type="transmembrane region" description="Helical" evidence="10">
    <location>
        <begin position="691"/>
        <end position="709"/>
    </location>
</feature>
<feature type="domain" description="MrpA C-terminal/MbhD" evidence="13">
    <location>
        <begin position="610"/>
        <end position="674"/>
    </location>
</feature>
<dbReference type="Pfam" id="PF20501">
    <property type="entry name" value="MbhE"/>
    <property type="match status" value="1"/>
</dbReference>
<protein>
    <submittedName>
        <fullName evidence="15">NADH:ubiquinone oxidoreductase subunit 5 (Chain L)/Multisubunit Na+/H+ antiporter, MnhA subunit</fullName>
    </submittedName>
</protein>
<keyword evidence="2" id="KW-0813">Transport</keyword>
<sequence length="787" mass="82829">MQAVSFEWSIVAALAGAVIARPAASFLGRNTGWVMCLIPLAIFASLLMQAGQVASGGALTAQLAWVPSLGVELSFRLDGFSLLFGLLISGIGTLVVIYAGAYFAEKPSSEIGRFLGLILLFMTAMLGTVLSDNLIVMFVFWELTSLASFLLIGFDGHKEAARKSALQSLVVTGGGGLVLFAGILVIGMTMGTFSFTEVLARSGELVASPWAGTIAVLIMIGAFTKSAQFPFHFWLPNAMAAPTPASAYLHSATMVKLGVFLLARFDGVFAGMPAFGHTLVIVGSLTMIVAALQALRAEGFKAVLAQSTVASLGILVMLIGLTGEVAAVATAGFILAHALYKAALFFCAGTAIHATGEANLNRLGGLARFLPVTAVAAVLASLSMAGLPPFVGFISKEYLFEAQLASDWNFLPVAAAVLVNAVMVGVAGVVSVRPFYFKAERVSEVHHGETPGLLVGPLLLAAGGILIGLVPGPVAQWLIAPAASALYGQPVDVSFKLWHGLTPMLMLSALVITIGAVIVLQWTRIHNTLRHYDRFYAWLGDRFYHKALNGLLGTARLSTRVLQNGDQHRYTTIVLLTVIAGLAFAFFAAPSWDFLAGEGRIRISVVLVLLLTAAGAIATVFVRSLIAGLVAAGVTGFGSAVVFMLNGAPDLALTQTAVETLIVILMTAVLLRLPSRRRHSRSVTERRRDGLIATGFAVIMFVALASIGVTPVDLRLSEYFGETSYLEAYGRNVVNVILVDYRAIDTLGEIAVVALATIAAWGLLRGARKPAVKPASTPISAPATTKE</sequence>
<evidence type="ECO:0000256" key="3">
    <source>
        <dbReference type="ARBA" id="ARBA00022449"/>
    </source>
</evidence>
<evidence type="ECO:0000313" key="15">
    <source>
        <dbReference type="EMBL" id="CUA92492.1"/>
    </source>
</evidence>
<evidence type="ECO:0000259" key="13">
    <source>
        <dbReference type="Pfam" id="PF13244"/>
    </source>
</evidence>
<dbReference type="GO" id="GO:0005886">
    <property type="term" value="C:plasma membrane"/>
    <property type="evidence" value="ECO:0007669"/>
    <property type="project" value="UniProtKB-SubCell"/>
</dbReference>
<keyword evidence="8 10" id="KW-0472">Membrane</keyword>
<feature type="transmembrane region" description="Helical" evidence="10">
    <location>
        <begin position="570"/>
        <end position="589"/>
    </location>
</feature>